<feature type="transmembrane region" description="Helical" evidence="1">
    <location>
        <begin position="290"/>
        <end position="310"/>
    </location>
</feature>
<evidence type="ECO:0000256" key="1">
    <source>
        <dbReference type="SAM" id="Phobius"/>
    </source>
</evidence>
<sequence>MNKTKKILPLFLLCLILSLIIFPSNSLAISEFDRNKDVEFTIDYKNEDKKLFNAKFDIYKVADVDKDLNLKVLNKFSKYPIDLTKLNQETWNDYALALKGHIQKDDLKAVMTGETDANGIYKTKLKAGLYLVVGKQLTLDNYIYKSNPFLVLLPNVEKETGTWDYYVTSKPKTIKEEKVTKVVSKKVIKIWKDKGFENLRPKEVQIELLGNGKLKEIISLSDKNNWQYTWQKLDANVNWAVTEKVLDKGKYKVSISEEGNTFLVENTYISSKTLNKAKSPKNSLPQTGQLWWPVYTLVGIGSIMILLGFIQNRRKKVD</sequence>
<dbReference type="Gene3D" id="2.60.40.1140">
    <property type="entry name" value="Collagen-binding surface protein Cna, B-type domain"/>
    <property type="match status" value="1"/>
</dbReference>
<dbReference type="InterPro" id="IPR008454">
    <property type="entry name" value="Collagen-bd_Cna-like_B-typ_dom"/>
</dbReference>
<gene>
    <name evidence="4" type="ORF">SAMN05216454_104113</name>
</gene>
<dbReference type="STRING" id="215200.SAMN05216454_104113"/>
<keyword evidence="1" id="KW-1133">Transmembrane helix</keyword>
<proteinExistence type="predicted"/>
<protein>
    <submittedName>
        <fullName evidence="4">LPXTG-motif cell wall anchor domain-containing protein</fullName>
    </submittedName>
</protein>
<dbReference type="EMBL" id="FODF01000004">
    <property type="protein sequence ID" value="SEN47579.1"/>
    <property type="molecule type" value="Genomic_DNA"/>
</dbReference>
<keyword evidence="2" id="KW-0732">Signal</keyword>
<evidence type="ECO:0000313" key="4">
    <source>
        <dbReference type="EMBL" id="SEN47579.1"/>
    </source>
</evidence>
<organism evidence="4 5">
    <name type="scientific">Peptostreptococcus russellii</name>
    <dbReference type="NCBI Taxonomy" id="215200"/>
    <lineage>
        <taxon>Bacteria</taxon>
        <taxon>Bacillati</taxon>
        <taxon>Bacillota</taxon>
        <taxon>Clostridia</taxon>
        <taxon>Peptostreptococcales</taxon>
        <taxon>Peptostreptococcaceae</taxon>
        <taxon>Peptostreptococcus</taxon>
    </lineage>
</organism>
<evidence type="ECO:0000313" key="5">
    <source>
        <dbReference type="Proteomes" id="UP000199512"/>
    </source>
</evidence>
<evidence type="ECO:0000256" key="2">
    <source>
        <dbReference type="SAM" id="SignalP"/>
    </source>
</evidence>
<dbReference type="Proteomes" id="UP000199512">
    <property type="component" value="Unassembled WGS sequence"/>
</dbReference>
<dbReference type="AlphaFoldDB" id="A0A1H8GUX9"/>
<dbReference type="InterPro" id="IPR013783">
    <property type="entry name" value="Ig-like_fold"/>
</dbReference>
<dbReference type="Gene3D" id="2.60.40.10">
    <property type="entry name" value="Immunoglobulins"/>
    <property type="match status" value="1"/>
</dbReference>
<dbReference type="OrthoDB" id="1747537at2"/>
<feature type="chain" id="PRO_5011434491" evidence="2">
    <location>
        <begin position="29"/>
        <end position="318"/>
    </location>
</feature>
<keyword evidence="1" id="KW-0812">Transmembrane</keyword>
<evidence type="ECO:0000259" key="3">
    <source>
        <dbReference type="Pfam" id="PF05738"/>
    </source>
</evidence>
<dbReference type="SUPFAM" id="SSF49478">
    <property type="entry name" value="Cna protein B-type domain"/>
    <property type="match status" value="1"/>
</dbReference>
<keyword evidence="5" id="KW-1185">Reference proteome</keyword>
<keyword evidence="1" id="KW-0472">Membrane</keyword>
<feature type="signal peptide" evidence="2">
    <location>
        <begin position="1"/>
        <end position="28"/>
    </location>
</feature>
<name>A0A1H8GUX9_9FIRM</name>
<dbReference type="RefSeq" id="WP_091974880.1">
    <property type="nucleotide sequence ID" value="NZ_FODF01000004.1"/>
</dbReference>
<dbReference type="NCBIfam" id="TIGR01167">
    <property type="entry name" value="LPXTG_anchor"/>
    <property type="match status" value="1"/>
</dbReference>
<dbReference type="Pfam" id="PF05738">
    <property type="entry name" value="Cna_B"/>
    <property type="match status" value="1"/>
</dbReference>
<reference evidence="4 5" key="1">
    <citation type="submission" date="2016-10" db="EMBL/GenBank/DDBJ databases">
        <authorList>
            <person name="de Groot N.N."/>
        </authorList>
    </citation>
    <scope>NUCLEOTIDE SEQUENCE [LARGE SCALE GENOMIC DNA]</scope>
    <source>
        <strain evidence="4 5">Calf135</strain>
    </source>
</reference>
<feature type="domain" description="CNA-B" evidence="3">
    <location>
        <begin position="186"/>
        <end position="267"/>
    </location>
</feature>
<accession>A0A1H8GUX9</accession>